<reference evidence="10 11" key="1">
    <citation type="submission" date="2017-09" db="EMBL/GenBank/DDBJ databases">
        <title>Depth-based differentiation of microbial function through sediment-hosted aquifers and enrichment of novel symbionts in the deep terrestrial subsurface.</title>
        <authorList>
            <person name="Probst A.J."/>
            <person name="Ladd B."/>
            <person name="Jarett J.K."/>
            <person name="Geller-Mcgrath D.E."/>
            <person name="Sieber C.M."/>
            <person name="Emerson J.B."/>
            <person name="Anantharaman K."/>
            <person name="Thomas B.C."/>
            <person name="Malmstrom R."/>
            <person name="Stieglmeier M."/>
            <person name="Klingl A."/>
            <person name="Woyke T."/>
            <person name="Ryan C.M."/>
            <person name="Banfield J.F."/>
        </authorList>
    </citation>
    <scope>NUCLEOTIDE SEQUENCE [LARGE SCALE GENOMIC DNA]</scope>
    <source>
        <strain evidence="10">CG23_combo_of_CG06-09_8_20_14_all_37_13</strain>
    </source>
</reference>
<dbReference type="GO" id="GO:0005524">
    <property type="term" value="F:ATP binding"/>
    <property type="evidence" value="ECO:0007669"/>
    <property type="project" value="UniProtKB-UniRule"/>
</dbReference>
<evidence type="ECO:0000256" key="8">
    <source>
        <dbReference type="HAMAP-Rule" id="MF_00165"/>
    </source>
</evidence>
<comment type="similarity">
    <text evidence="1 8">Belongs to the thymidylate kinase family.</text>
</comment>
<comment type="caution">
    <text evidence="10">The sequence shown here is derived from an EMBL/GenBank/DDBJ whole genome shotgun (WGS) entry which is preliminary data.</text>
</comment>
<dbReference type="GO" id="GO:0004798">
    <property type="term" value="F:dTMP kinase activity"/>
    <property type="evidence" value="ECO:0007669"/>
    <property type="project" value="UniProtKB-UniRule"/>
</dbReference>
<keyword evidence="4 8" id="KW-0547">Nucleotide-binding</keyword>
<dbReference type="GO" id="GO:0006233">
    <property type="term" value="P:dTDP biosynthetic process"/>
    <property type="evidence" value="ECO:0007669"/>
    <property type="project" value="InterPro"/>
</dbReference>
<evidence type="ECO:0000256" key="1">
    <source>
        <dbReference type="ARBA" id="ARBA00009776"/>
    </source>
</evidence>
<dbReference type="GO" id="GO:0006227">
    <property type="term" value="P:dUDP biosynthetic process"/>
    <property type="evidence" value="ECO:0007669"/>
    <property type="project" value="TreeGrafter"/>
</dbReference>
<dbReference type="InterPro" id="IPR039430">
    <property type="entry name" value="Thymidylate_kin-like_dom"/>
</dbReference>
<dbReference type="PANTHER" id="PTHR10344">
    <property type="entry name" value="THYMIDYLATE KINASE"/>
    <property type="match status" value="1"/>
</dbReference>
<name>A0A2G9YC88_9BACT</name>
<dbReference type="InterPro" id="IPR027417">
    <property type="entry name" value="P-loop_NTPase"/>
</dbReference>
<dbReference type="InterPro" id="IPR018094">
    <property type="entry name" value="Thymidylate_kinase"/>
</dbReference>
<dbReference type="Pfam" id="PF02223">
    <property type="entry name" value="Thymidylate_kin"/>
    <property type="match status" value="1"/>
</dbReference>
<gene>
    <name evidence="8 10" type="primary">tmk</name>
    <name evidence="10" type="ORF">COX44_03230</name>
</gene>
<evidence type="ECO:0000256" key="2">
    <source>
        <dbReference type="ARBA" id="ARBA00022679"/>
    </source>
</evidence>
<comment type="catalytic activity">
    <reaction evidence="7 8">
        <text>dTMP + ATP = dTDP + ADP</text>
        <dbReference type="Rhea" id="RHEA:13517"/>
        <dbReference type="ChEBI" id="CHEBI:30616"/>
        <dbReference type="ChEBI" id="CHEBI:58369"/>
        <dbReference type="ChEBI" id="CHEBI:63528"/>
        <dbReference type="ChEBI" id="CHEBI:456216"/>
        <dbReference type="EC" id="2.7.4.9"/>
    </reaction>
</comment>
<feature type="domain" description="Thymidylate kinase-like" evidence="9">
    <location>
        <begin position="13"/>
        <end position="187"/>
    </location>
</feature>
<evidence type="ECO:0000256" key="3">
    <source>
        <dbReference type="ARBA" id="ARBA00022727"/>
    </source>
</evidence>
<evidence type="ECO:0000256" key="4">
    <source>
        <dbReference type="ARBA" id="ARBA00022741"/>
    </source>
</evidence>
<keyword evidence="2 8" id="KW-0808">Transferase</keyword>
<dbReference type="Proteomes" id="UP000231480">
    <property type="component" value="Unassembled WGS sequence"/>
</dbReference>
<dbReference type="EMBL" id="PCRH01000069">
    <property type="protein sequence ID" value="PIP16840.1"/>
    <property type="molecule type" value="Genomic_DNA"/>
</dbReference>
<evidence type="ECO:0000256" key="5">
    <source>
        <dbReference type="ARBA" id="ARBA00022777"/>
    </source>
</evidence>
<protein>
    <recommendedName>
        <fullName evidence="8">Thymidylate kinase</fullName>
        <ecNumber evidence="8">2.7.4.9</ecNumber>
    </recommendedName>
    <alternativeName>
        <fullName evidence="8">dTMP kinase</fullName>
    </alternativeName>
</protein>
<dbReference type="EC" id="2.7.4.9" evidence="8"/>
<comment type="caution">
    <text evidence="8">Lacks conserved residue(s) required for the propagation of feature annotation.</text>
</comment>
<dbReference type="Gene3D" id="3.40.50.300">
    <property type="entry name" value="P-loop containing nucleotide triphosphate hydrolases"/>
    <property type="match status" value="1"/>
</dbReference>
<dbReference type="PANTHER" id="PTHR10344:SF4">
    <property type="entry name" value="UMP-CMP KINASE 2, MITOCHONDRIAL"/>
    <property type="match status" value="1"/>
</dbReference>
<comment type="function">
    <text evidence="8">Phosphorylation of dTMP to form dTDP in both de novo and salvage pathways of dTTP synthesis.</text>
</comment>
<dbReference type="GO" id="GO:0005737">
    <property type="term" value="C:cytoplasm"/>
    <property type="evidence" value="ECO:0007669"/>
    <property type="project" value="TreeGrafter"/>
</dbReference>
<evidence type="ECO:0000313" key="11">
    <source>
        <dbReference type="Proteomes" id="UP000231480"/>
    </source>
</evidence>
<keyword evidence="6 8" id="KW-0067">ATP-binding</keyword>
<proteinExistence type="inferred from homology"/>
<evidence type="ECO:0000313" key="10">
    <source>
        <dbReference type="EMBL" id="PIP16840.1"/>
    </source>
</evidence>
<keyword evidence="3 8" id="KW-0545">Nucleotide biosynthesis</keyword>
<dbReference type="HAMAP" id="MF_00165">
    <property type="entry name" value="Thymidylate_kinase"/>
    <property type="match status" value="1"/>
</dbReference>
<evidence type="ECO:0000256" key="7">
    <source>
        <dbReference type="ARBA" id="ARBA00048743"/>
    </source>
</evidence>
<dbReference type="SUPFAM" id="SSF52540">
    <property type="entry name" value="P-loop containing nucleoside triphosphate hydrolases"/>
    <property type="match status" value="1"/>
</dbReference>
<dbReference type="NCBIfam" id="TIGR00041">
    <property type="entry name" value="DTMP_kinase"/>
    <property type="match status" value="1"/>
</dbReference>
<evidence type="ECO:0000256" key="6">
    <source>
        <dbReference type="ARBA" id="ARBA00022840"/>
    </source>
</evidence>
<sequence length="194" mass="22347">MIKNSYPGKFIVFEGLDGSGQSTQTKFLKDFLGNKAVLTKEPRSENKIIKDALASKKKLAPKILQELFAQDREEHLGKEIIPALEKGKTVICDRYAFSSFAYGSANNVPIDYLLEINKDFLMPDIVFFLDTPPPVCLKRVEKRGDKKTLFEKKKILAKVYENYKCLSRQFNFIKINGKKNIEKVFEQVRSHYRS</sequence>
<organism evidence="10 11">
    <name type="scientific">Candidatus Portnoybacteria bacterium CG23_combo_of_CG06-09_8_20_14_all_37_13</name>
    <dbReference type="NCBI Taxonomy" id="1974819"/>
    <lineage>
        <taxon>Bacteria</taxon>
        <taxon>Candidatus Portnoyibacteriota</taxon>
    </lineage>
</organism>
<accession>A0A2G9YC88</accession>
<dbReference type="AlphaFoldDB" id="A0A2G9YC88"/>
<evidence type="ECO:0000259" key="9">
    <source>
        <dbReference type="Pfam" id="PF02223"/>
    </source>
</evidence>
<dbReference type="CDD" id="cd01672">
    <property type="entry name" value="TMPK"/>
    <property type="match status" value="1"/>
</dbReference>
<dbReference type="GO" id="GO:0006235">
    <property type="term" value="P:dTTP biosynthetic process"/>
    <property type="evidence" value="ECO:0007669"/>
    <property type="project" value="UniProtKB-UniRule"/>
</dbReference>
<keyword evidence="5 8" id="KW-0418">Kinase</keyword>